<sequence length="81" mass="8656">MSAHAARPAAKARINARREELYGLALQISGGHKPVRAFAGDEENIHYIAPPRPLSSVPLFVRSHTKTPEAVLEASTVSALG</sequence>
<accession>A0A086T1U9</accession>
<reference evidence="2" key="1">
    <citation type="journal article" date="2014" name="Genome Announc.">
        <title>Genome sequence and annotation of Acremonium chrysogenum, producer of the beta-lactam antibiotic cephalosporin C.</title>
        <authorList>
            <person name="Terfehr D."/>
            <person name="Dahlmann T.A."/>
            <person name="Specht T."/>
            <person name="Zadra I."/>
            <person name="Kuernsteiner H."/>
            <person name="Kueck U."/>
        </authorList>
    </citation>
    <scope>NUCLEOTIDE SEQUENCE [LARGE SCALE GENOMIC DNA]</scope>
    <source>
        <strain evidence="2">ATCC 11550 / CBS 779.69 / DSM 880 / IAM 14645 / JCM 23072 / IMI 49137</strain>
    </source>
</reference>
<dbReference type="AlphaFoldDB" id="A0A086T1U9"/>
<organism evidence="1 2">
    <name type="scientific">Hapsidospora chrysogenum (strain ATCC 11550 / CBS 779.69 / DSM 880 / IAM 14645 / JCM 23072 / IMI 49137)</name>
    <name type="common">Acremonium chrysogenum</name>
    <dbReference type="NCBI Taxonomy" id="857340"/>
    <lineage>
        <taxon>Eukaryota</taxon>
        <taxon>Fungi</taxon>
        <taxon>Dikarya</taxon>
        <taxon>Ascomycota</taxon>
        <taxon>Pezizomycotina</taxon>
        <taxon>Sordariomycetes</taxon>
        <taxon>Hypocreomycetidae</taxon>
        <taxon>Hypocreales</taxon>
        <taxon>Bionectriaceae</taxon>
        <taxon>Hapsidospora</taxon>
    </lineage>
</organism>
<evidence type="ECO:0000313" key="1">
    <source>
        <dbReference type="EMBL" id="KFH43331.1"/>
    </source>
</evidence>
<dbReference type="HOGENOM" id="CLU_2573329_0_0_1"/>
<comment type="caution">
    <text evidence="1">The sequence shown here is derived from an EMBL/GenBank/DDBJ whole genome shotgun (WGS) entry which is preliminary data.</text>
</comment>
<name>A0A086T1U9_HAPC1</name>
<protein>
    <submittedName>
        <fullName evidence="1">Uncharacterized protein</fullName>
    </submittedName>
</protein>
<proteinExistence type="predicted"/>
<dbReference type="Proteomes" id="UP000029964">
    <property type="component" value="Unassembled WGS sequence"/>
</dbReference>
<evidence type="ECO:0000313" key="2">
    <source>
        <dbReference type="Proteomes" id="UP000029964"/>
    </source>
</evidence>
<keyword evidence="2" id="KW-1185">Reference proteome</keyword>
<gene>
    <name evidence="1" type="ORF">ACRE_059530</name>
</gene>
<dbReference type="EMBL" id="JPKY01000072">
    <property type="protein sequence ID" value="KFH43331.1"/>
    <property type="molecule type" value="Genomic_DNA"/>
</dbReference>